<accession>A0AAD3WVW4</accession>
<sequence length="144" mass="16433">MLIETKIQEISEHMKLWGENLEQPAKSEQIISFCKSVFDKFNIVLPSDYLTFLTLTNGLEFNGVIIYGTENSRDPNASPLDLIAVNLATNTLSNAIILGETSTELITFDSLLLQYQLRDRIGLDRIDPYSDFEQVFYHVIDRVL</sequence>
<comment type="caution">
    <text evidence="1">The sequence shown here is derived from an EMBL/GenBank/DDBJ whole genome shotgun (WGS) entry which is preliminary data.</text>
</comment>
<dbReference type="Proteomes" id="UP000480943">
    <property type="component" value="Unassembled WGS sequence"/>
</dbReference>
<dbReference type="SUPFAM" id="SSF160631">
    <property type="entry name" value="SMI1/KNR4-like"/>
    <property type="match status" value="1"/>
</dbReference>
<dbReference type="Gene3D" id="3.40.1580.10">
    <property type="entry name" value="SMI1/KNR4-like"/>
    <property type="match status" value="1"/>
</dbReference>
<dbReference type="InterPro" id="IPR037883">
    <property type="entry name" value="Knr4/Smi1-like_sf"/>
</dbReference>
<evidence type="ECO:0008006" key="3">
    <source>
        <dbReference type="Google" id="ProtNLM"/>
    </source>
</evidence>
<dbReference type="EMBL" id="VZUQ01000053">
    <property type="protein sequence ID" value="KAB1181445.1"/>
    <property type="molecule type" value="Genomic_DNA"/>
</dbReference>
<dbReference type="RefSeq" id="WP_151182680.1">
    <property type="nucleotide sequence ID" value="NZ_VZUQ01000053.1"/>
</dbReference>
<reference evidence="1 2" key="1">
    <citation type="submission" date="2019-09" db="EMBL/GenBank/DDBJ databases">
        <title>Photobacterium damselae subsp. damselae CDC-2227-81, a human clinical isolate.</title>
        <authorList>
            <person name="Osorio C.R."/>
        </authorList>
    </citation>
    <scope>NUCLEOTIDE SEQUENCE [LARGE SCALE GENOMIC DNA]</scope>
    <source>
        <strain evidence="1 2">CDC-2227-81</strain>
    </source>
</reference>
<gene>
    <name evidence="1" type="ORF">F6450_08825</name>
</gene>
<evidence type="ECO:0000313" key="1">
    <source>
        <dbReference type="EMBL" id="KAB1181445.1"/>
    </source>
</evidence>
<organism evidence="1 2">
    <name type="scientific">Photobacterium damselae subsp. damselae</name>
    <name type="common">Listonella damsela</name>
    <dbReference type="NCBI Taxonomy" id="85581"/>
    <lineage>
        <taxon>Bacteria</taxon>
        <taxon>Pseudomonadati</taxon>
        <taxon>Pseudomonadota</taxon>
        <taxon>Gammaproteobacteria</taxon>
        <taxon>Vibrionales</taxon>
        <taxon>Vibrionaceae</taxon>
        <taxon>Photobacterium</taxon>
    </lineage>
</organism>
<dbReference type="AlphaFoldDB" id="A0AAD3WVW4"/>
<proteinExistence type="predicted"/>
<protein>
    <recommendedName>
        <fullName evidence="3">SMI1/KNR4 family protein</fullName>
    </recommendedName>
</protein>
<evidence type="ECO:0000313" key="2">
    <source>
        <dbReference type="Proteomes" id="UP000480943"/>
    </source>
</evidence>
<dbReference type="NCBIfam" id="NF038335">
    <property type="entry name" value="YPO0640_fam"/>
    <property type="match status" value="1"/>
</dbReference>
<name>A0AAD3WVW4_PHODD</name>